<keyword evidence="6" id="KW-1185">Reference proteome</keyword>
<name>S7PYP2_GLOTA</name>
<dbReference type="GO" id="GO:0005737">
    <property type="term" value="C:cytoplasm"/>
    <property type="evidence" value="ECO:0007669"/>
    <property type="project" value="TreeGrafter"/>
</dbReference>
<proteinExistence type="predicted"/>
<evidence type="ECO:0000256" key="3">
    <source>
        <dbReference type="SAM" id="Phobius"/>
    </source>
</evidence>
<sequence length="424" mass="47206">MGVARRKVLMLHGHAQNADIFRNRTANIVKACSGSDIEFVYVNAPHILWPTDLPPARSSVGEARVNDVSYSEESTSAPRAWWFMTEARTKCHGIAKGIRAIRDILAQDEYEGVFGFSQGAAMAATISAILERPYLHPEFMSNGKPIHPRFRFCVAVSGFIPPCDLSDIIFSTSYNTPSVHVVGKNDVVVREEDTQVLLNKSAAKVVEYHVGGHFVPITQKWRSFFAEHLQHPEVLIPSPAASSPASSSTALDSDGTSSPASSVTDLDLAPGDIVLEEEKIADVEIKVEPAAVPTKTEVPTFASDLELPKLPGRNFGELKFPTVAQFKPQRPVVRVNTVPKYPYYAFPSFRLPDGITHSPLTAAPSVTVSVADLQRQVSELQIFTNYYWHFIFIASFFLPHSWRLVFILPMLLWVYGRRVMRWRV</sequence>
<organism evidence="5 6">
    <name type="scientific">Gloeophyllum trabeum (strain ATCC 11539 / FP-39264 / Madison 617)</name>
    <name type="common">Brown rot fungus</name>
    <dbReference type="NCBI Taxonomy" id="670483"/>
    <lineage>
        <taxon>Eukaryota</taxon>
        <taxon>Fungi</taxon>
        <taxon>Dikarya</taxon>
        <taxon>Basidiomycota</taxon>
        <taxon>Agaricomycotina</taxon>
        <taxon>Agaricomycetes</taxon>
        <taxon>Gloeophyllales</taxon>
        <taxon>Gloeophyllaceae</taxon>
        <taxon>Gloeophyllum</taxon>
    </lineage>
</organism>
<dbReference type="Pfam" id="PF03959">
    <property type="entry name" value="FSH1"/>
    <property type="match status" value="1"/>
</dbReference>
<dbReference type="GO" id="GO:0016787">
    <property type="term" value="F:hydrolase activity"/>
    <property type="evidence" value="ECO:0007669"/>
    <property type="project" value="UniProtKB-KW"/>
</dbReference>
<feature type="region of interest" description="Disordered" evidence="2">
    <location>
        <begin position="237"/>
        <end position="265"/>
    </location>
</feature>
<evidence type="ECO:0000256" key="1">
    <source>
        <dbReference type="ARBA" id="ARBA00022801"/>
    </source>
</evidence>
<keyword evidence="3" id="KW-0472">Membrane</keyword>
<dbReference type="InterPro" id="IPR029058">
    <property type="entry name" value="AB_hydrolase_fold"/>
</dbReference>
<dbReference type="Proteomes" id="UP000030669">
    <property type="component" value="Unassembled WGS sequence"/>
</dbReference>
<dbReference type="KEGG" id="gtr:GLOTRDRAFT_140197"/>
<feature type="domain" description="Serine hydrolase" evidence="4">
    <location>
        <begin position="5"/>
        <end position="223"/>
    </location>
</feature>
<dbReference type="PANTHER" id="PTHR48070">
    <property type="entry name" value="ESTERASE OVCA2"/>
    <property type="match status" value="1"/>
</dbReference>
<feature type="compositionally biased region" description="Low complexity" evidence="2">
    <location>
        <begin position="237"/>
        <end position="248"/>
    </location>
</feature>
<dbReference type="InterPro" id="IPR050593">
    <property type="entry name" value="LovG"/>
</dbReference>
<evidence type="ECO:0000313" key="5">
    <source>
        <dbReference type="EMBL" id="EPQ52447.1"/>
    </source>
</evidence>
<dbReference type="HOGENOM" id="CLU_647330_0_0_1"/>
<dbReference type="PANTHER" id="PTHR48070:SF6">
    <property type="entry name" value="ESTERASE OVCA2"/>
    <property type="match status" value="1"/>
</dbReference>
<reference evidence="5 6" key="1">
    <citation type="journal article" date="2012" name="Science">
        <title>The Paleozoic origin of enzymatic lignin decomposition reconstructed from 31 fungal genomes.</title>
        <authorList>
            <person name="Floudas D."/>
            <person name="Binder M."/>
            <person name="Riley R."/>
            <person name="Barry K."/>
            <person name="Blanchette R.A."/>
            <person name="Henrissat B."/>
            <person name="Martinez A.T."/>
            <person name="Otillar R."/>
            <person name="Spatafora J.W."/>
            <person name="Yadav J.S."/>
            <person name="Aerts A."/>
            <person name="Benoit I."/>
            <person name="Boyd A."/>
            <person name="Carlson A."/>
            <person name="Copeland A."/>
            <person name="Coutinho P.M."/>
            <person name="de Vries R.P."/>
            <person name="Ferreira P."/>
            <person name="Findley K."/>
            <person name="Foster B."/>
            <person name="Gaskell J."/>
            <person name="Glotzer D."/>
            <person name="Gorecki P."/>
            <person name="Heitman J."/>
            <person name="Hesse C."/>
            <person name="Hori C."/>
            <person name="Igarashi K."/>
            <person name="Jurgens J.A."/>
            <person name="Kallen N."/>
            <person name="Kersten P."/>
            <person name="Kohler A."/>
            <person name="Kuees U."/>
            <person name="Kumar T.K.A."/>
            <person name="Kuo A."/>
            <person name="LaButti K."/>
            <person name="Larrondo L.F."/>
            <person name="Lindquist E."/>
            <person name="Ling A."/>
            <person name="Lombard V."/>
            <person name="Lucas S."/>
            <person name="Lundell T."/>
            <person name="Martin R."/>
            <person name="McLaughlin D.J."/>
            <person name="Morgenstern I."/>
            <person name="Morin E."/>
            <person name="Murat C."/>
            <person name="Nagy L.G."/>
            <person name="Nolan M."/>
            <person name="Ohm R.A."/>
            <person name="Patyshakuliyeva A."/>
            <person name="Rokas A."/>
            <person name="Ruiz-Duenas F.J."/>
            <person name="Sabat G."/>
            <person name="Salamov A."/>
            <person name="Samejima M."/>
            <person name="Schmutz J."/>
            <person name="Slot J.C."/>
            <person name="St John F."/>
            <person name="Stenlid J."/>
            <person name="Sun H."/>
            <person name="Sun S."/>
            <person name="Syed K."/>
            <person name="Tsang A."/>
            <person name="Wiebenga A."/>
            <person name="Young D."/>
            <person name="Pisabarro A."/>
            <person name="Eastwood D.C."/>
            <person name="Martin F."/>
            <person name="Cullen D."/>
            <person name="Grigoriev I.V."/>
            <person name="Hibbett D.S."/>
        </authorList>
    </citation>
    <scope>NUCLEOTIDE SEQUENCE [LARGE SCALE GENOMIC DNA]</scope>
    <source>
        <strain evidence="5 6">ATCC 11539</strain>
    </source>
</reference>
<dbReference type="EMBL" id="KB469307">
    <property type="protein sequence ID" value="EPQ52447.1"/>
    <property type="molecule type" value="Genomic_DNA"/>
</dbReference>
<dbReference type="OrthoDB" id="2094269at2759"/>
<feature type="transmembrane region" description="Helical" evidence="3">
    <location>
        <begin position="386"/>
        <end position="415"/>
    </location>
</feature>
<evidence type="ECO:0000259" key="4">
    <source>
        <dbReference type="Pfam" id="PF03959"/>
    </source>
</evidence>
<keyword evidence="1" id="KW-0378">Hydrolase</keyword>
<dbReference type="InterPro" id="IPR005645">
    <property type="entry name" value="FSH-like_dom"/>
</dbReference>
<dbReference type="GO" id="GO:0005634">
    <property type="term" value="C:nucleus"/>
    <property type="evidence" value="ECO:0007669"/>
    <property type="project" value="TreeGrafter"/>
</dbReference>
<keyword evidence="3" id="KW-0812">Transmembrane</keyword>
<dbReference type="eggNOG" id="KOG2551">
    <property type="taxonomic scope" value="Eukaryota"/>
</dbReference>
<dbReference type="SUPFAM" id="SSF53474">
    <property type="entry name" value="alpha/beta-Hydrolases"/>
    <property type="match status" value="1"/>
</dbReference>
<gene>
    <name evidence="5" type="ORF">GLOTRDRAFT_140197</name>
</gene>
<dbReference type="Gene3D" id="3.40.50.1820">
    <property type="entry name" value="alpha/beta hydrolase"/>
    <property type="match status" value="1"/>
</dbReference>
<keyword evidence="3" id="KW-1133">Transmembrane helix</keyword>
<dbReference type="STRING" id="670483.S7PYP2"/>
<dbReference type="RefSeq" id="XP_007868762.1">
    <property type="nucleotide sequence ID" value="XM_007870571.1"/>
</dbReference>
<feature type="compositionally biased region" description="Polar residues" evidence="2">
    <location>
        <begin position="249"/>
        <end position="264"/>
    </location>
</feature>
<accession>S7PYP2</accession>
<dbReference type="GeneID" id="19304460"/>
<dbReference type="AlphaFoldDB" id="S7PYP2"/>
<protein>
    <recommendedName>
        <fullName evidence="4">Serine hydrolase domain-containing protein</fullName>
    </recommendedName>
</protein>
<evidence type="ECO:0000256" key="2">
    <source>
        <dbReference type="SAM" id="MobiDB-lite"/>
    </source>
</evidence>
<evidence type="ECO:0000313" key="6">
    <source>
        <dbReference type="Proteomes" id="UP000030669"/>
    </source>
</evidence>